<evidence type="ECO:0000259" key="1">
    <source>
        <dbReference type="Pfam" id="PF20209"/>
    </source>
</evidence>
<dbReference type="Pfam" id="PF20209">
    <property type="entry name" value="DUF6570"/>
    <property type="match status" value="1"/>
</dbReference>
<evidence type="ECO:0000313" key="3">
    <source>
        <dbReference type="Proteomes" id="UP000603453"/>
    </source>
</evidence>
<keyword evidence="3" id="KW-1185">Reference proteome</keyword>
<accession>A0A8H7RPK0</accession>
<dbReference type="Proteomes" id="UP000603453">
    <property type="component" value="Unassembled WGS sequence"/>
</dbReference>
<dbReference type="EMBL" id="JAEPRD010000003">
    <property type="protein sequence ID" value="KAG2213496.1"/>
    <property type="molecule type" value="Genomic_DNA"/>
</dbReference>
<feature type="domain" description="DUF6570" evidence="1">
    <location>
        <begin position="14"/>
        <end position="95"/>
    </location>
</feature>
<evidence type="ECO:0000313" key="2">
    <source>
        <dbReference type="EMBL" id="KAG2213496.1"/>
    </source>
</evidence>
<comment type="caution">
    <text evidence="2">The sequence shown here is derived from an EMBL/GenBank/DDBJ whole genome shotgun (WGS) entry which is preliminary data.</text>
</comment>
<name>A0A8H7RPK0_9FUNG</name>
<sequence>MYSNPFGQWTGAHGQFRHRGTITNVPVTVDTTVTQLPRQMSDTNVIAVKIAKKMTHQKNYMEGNVNVENVMKAALFLMNTERYKKYNITIDMDWIATVFEAIDKALDSNDVDSQDDDIDVTQEAL</sequence>
<dbReference type="OrthoDB" id="6141723at2759"/>
<proteinExistence type="predicted"/>
<organism evidence="2 3">
    <name type="scientific">Mucor saturninus</name>
    <dbReference type="NCBI Taxonomy" id="64648"/>
    <lineage>
        <taxon>Eukaryota</taxon>
        <taxon>Fungi</taxon>
        <taxon>Fungi incertae sedis</taxon>
        <taxon>Mucoromycota</taxon>
        <taxon>Mucoromycotina</taxon>
        <taxon>Mucoromycetes</taxon>
        <taxon>Mucorales</taxon>
        <taxon>Mucorineae</taxon>
        <taxon>Mucoraceae</taxon>
        <taxon>Mucor</taxon>
    </lineage>
</organism>
<gene>
    <name evidence="2" type="ORF">INT47_009170</name>
</gene>
<dbReference type="AlphaFoldDB" id="A0A8H7RPK0"/>
<reference evidence="2" key="1">
    <citation type="submission" date="2020-12" db="EMBL/GenBank/DDBJ databases">
        <title>Metabolic potential, ecology and presence of endohyphal bacteria is reflected in genomic diversity of Mucoromycotina.</title>
        <authorList>
            <person name="Muszewska A."/>
            <person name="Okrasinska A."/>
            <person name="Steczkiewicz K."/>
            <person name="Drgas O."/>
            <person name="Orlowska M."/>
            <person name="Perlinska-Lenart U."/>
            <person name="Aleksandrzak-Piekarczyk T."/>
            <person name="Szatraj K."/>
            <person name="Zielenkiewicz U."/>
            <person name="Pilsyk S."/>
            <person name="Malc E."/>
            <person name="Mieczkowski P."/>
            <person name="Kruszewska J.S."/>
            <person name="Biernat P."/>
            <person name="Pawlowska J."/>
        </authorList>
    </citation>
    <scope>NUCLEOTIDE SEQUENCE</scope>
    <source>
        <strain evidence="2">WA0000017839</strain>
    </source>
</reference>
<dbReference type="InterPro" id="IPR046700">
    <property type="entry name" value="DUF6570"/>
</dbReference>
<protein>
    <recommendedName>
        <fullName evidence="1">DUF6570 domain-containing protein</fullName>
    </recommendedName>
</protein>